<dbReference type="Pfam" id="PF01494">
    <property type="entry name" value="FAD_binding_3"/>
    <property type="match status" value="1"/>
</dbReference>
<dbReference type="InterPro" id="IPR051205">
    <property type="entry name" value="UbiH/COQ6_monooxygenase"/>
</dbReference>
<dbReference type="InterPro" id="IPR036188">
    <property type="entry name" value="FAD/NAD-bd_sf"/>
</dbReference>
<comment type="cofactor">
    <cofactor evidence="1">
        <name>FAD</name>
        <dbReference type="ChEBI" id="CHEBI:57692"/>
    </cofactor>
</comment>
<dbReference type="RefSeq" id="WP_207087894.1">
    <property type="nucleotide sequence ID" value="NZ_JAFLQW010000265.1"/>
</dbReference>
<dbReference type="Proteomes" id="UP000664844">
    <property type="component" value="Unassembled WGS sequence"/>
</dbReference>
<evidence type="ECO:0000256" key="2">
    <source>
        <dbReference type="ARBA" id="ARBA00005349"/>
    </source>
</evidence>
<evidence type="ECO:0000313" key="8">
    <source>
        <dbReference type="EMBL" id="MBO0349368.1"/>
    </source>
</evidence>
<evidence type="ECO:0000256" key="4">
    <source>
        <dbReference type="ARBA" id="ARBA00022827"/>
    </source>
</evidence>
<dbReference type="SUPFAM" id="SSF51905">
    <property type="entry name" value="FAD/NAD(P)-binding domain"/>
    <property type="match status" value="1"/>
</dbReference>
<gene>
    <name evidence="8" type="ORF">J0895_09670</name>
</gene>
<feature type="domain" description="FAD-binding" evidence="7">
    <location>
        <begin position="21"/>
        <end position="356"/>
    </location>
</feature>
<keyword evidence="6" id="KW-0503">Monooxygenase</keyword>
<dbReference type="InterPro" id="IPR010971">
    <property type="entry name" value="UbiH/COQ6"/>
</dbReference>
<dbReference type="InterPro" id="IPR002938">
    <property type="entry name" value="FAD-bd"/>
</dbReference>
<evidence type="ECO:0000256" key="1">
    <source>
        <dbReference type="ARBA" id="ARBA00001974"/>
    </source>
</evidence>
<evidence type="ECO:0000259" key="7">
    <source>
        <dbReference type="Pfam" id="PF01494"/>
    </source>
</evidence>
<comment type="caution">
    <text evidence="8">The sequence shown here is derived from an EMBL/GenBank/DDBJ whole genome shotgun (WGS) entry which is preliminary data.</text>
</comment>
<protein>
    <submittedName>
        <fullName evidence="8">FAD-dependent hydroxylase</fullName>
    </submittedName>
</protein>
<dbReference type="PRINTS" id="PR00420">
    <property type="entry name" value="RNGMNOXGNASE"/>
</dbReference>
<keyword evidence="3" id="KW-0285">Flavoprotein</keyword>
<dbReference type="Gene3D" id="3.50.50.60">
    <property type="entry name" value="FAD/NAD(P)-binding domain"/>
    <property type="match status" value="2"/>
</dbReference>
<proteinExistence type="inferred from homology"/>
<name>A0ABS3FQG5_9CYAN</name>
<evidence type="ECO:0000256" key="6">
    <source>
        <dbReference type="ARBA" id="ARBA00023033"/>
    </source>
</evidence>
<dbReference type="EMBL" id="JAFLQW010000265">
    <property type="protein sequence ID" value="MBO0349368.1"/>
    <property type="molecule type" value="Genomic_DNA"/>
</dbReference>
<keyword evidence="4" id="KW-0274">FAD</keyword>
<dbReference type="PANTHER" id="PTHR43876">
    <property type="entry name" value="UBIQUINONE BIOSYNTHESIS MONOOXYGENASE COQ6, MITOCHONDRIAL"/>
    <property type="match status" value="1"/>
</dbReference>
<keyword evidence="5" id="KW-0560">Oxidoreductase</keyword>
<dbReference type="NCBIfam" id="NF005612">
    <property type="entry name" value="PRK07364.1"/>
    <property type="match status" value="1"/>
</dbReference>
<organism evidence="8 9">
    <name type="scientific">Phormidium pseudopriestleyi FRX01</name>
    <dbReference type="NCBI Taxonomy" id="1759528"/>
    <lineage>
        <taxon>Bacteria</taxon>
        <taxon>Bacillati</taxon>
        <taxon>Cyanobacteriota</taxon>
        <taxon>Cyanophyceae</taxon>
        <taxon>Oscillatoriophycideae</taxon>
        <taxon>Oscillatoriales</taxon>
        <taxon>Oscillatoriaceae</taxon>
        <taxon>Phormidium</taxon>
    </lineage>
</organism>
<evidence type="ECO:0000256" key="5">
    <source>
        <dbReference type="ARBA" id="ARBA00023002"/>
    </source>
</evidence>
<sequence length="429" mass="47502">MPLQQLTRETTVTPGSESAFDYDVAIAGGGIAGTTLAASLKNSGLKVVLIEALPPSVAASRNQVYALSLLSGEIFQAVGVWEQIFPKITPFNQISLSDSGRERVRFQPGDLGRETLGYVGEHQVLLSALQDFLTDCSNVTWNCPAEVLGVEYQPDGVVVEIRNRVEENPETQRIRTRVLIAADGARSRIREAAGIKTRGWKYWQSCITVQVKPEKPHANIAYERFWPSGPFAILPLTENRCNIVWTAPHEEAKTLAALDDAEFLVELQKRYGEQMGRVQPISDRRVFSVQLMQSSRYVQSRLALIGDAAHCCHPVGGQGQNLGIRDAAAIAEILTQAHQRGEDIGSLAVLKRYERWRKVENLTILGFTDLLDRLFSNQFLPAVIFRHLGLWGLRTLPPVKQFALRLMTGQLGRHPETVKALSVPSSSSL</sequence>
<comment type="similarity">
    <text evidence="2">Belongs to the UbiH/COQ6 family.</text>
</comment>
<dbReference type="NCBIfam" id="TIGR01988">
    <property type="entry name" value="Ubi-OHases"/>
    <property type="match status" value="1"/>
</dbReference>
<accession>A0ABS3FQG5</accession>
<evidence type="ECO:0000256" key="3">
    <source>
        <dbReference type="ARBA" id="ARBA00022630"/>
    </source>
</evidence>
<dbReference type="PROSITE" id="PS01304">
    <property type="entry name" value="UBIH"/>
    <property type="match status" value="1"/>
</dbReference>
<dbReference type="PANTHER" id="PTHR43876:SF7">
    <property type="entry name" value="UBIQUINONE BIOSYNTHESIS MONOOXYGENASE COQ6, MITOCHONDRIAL"/>
    <property type="match status" value="1"/>
</dbReference>
<dbReference type="InterPro" id="IPR018168">
    <property type="entry name" value="Ubi_Hdrlase_CS"/>
</dbReference>
<reference evidence="8 9" key="1">
    <citation type="submission" date="2021-03" db="EMBL/GenBank/DDBJ databases">
        <title>Metabolic Capacity of the Antarctic Cyanobacterium Phormidium pseudopriestleyi that Sustains Oxygenic Photosynthesis in the Presence of Hydrogen Sulfide.</title>
        <authorList>
            <person name="Lumian J.E."/>
            <person name="Jungblut A.D."/>
            <person name="Dillon M.L."/>
            <person name="Hawes I."/>
            <person name="Doran P.T."/>
            <person name="Mackey T.J."/>
            <person name="Dick G.J."/>
            <person name="Grettenberger C.L."/>
            <person name="Sumner D.Y."/>
        </authorList>
    </citation>
    <scope>NUCLEOTIDE SEQUENCE [LARGE SCALE GENOMIC DNA]</scope>
    <source>
        <strain evidence="8 9">FRX01</strain>
    </source>
</reference>
<keyword evidence="9" id="KW-1185">Reference proteome</keyword>
<evidence type="ECO:0000313" key="9">
    <source>
        <dbReference type="Proteomes" id="UP000664844"/>
    </source>
</evidence>